<name>A0A9P5Y0Z1_9AGAR</name>
<feature type="region of interest" description="Disordered" evidence="1">
    <location>
        <begin position="304"/>
        <end position="324"/>
    </location>
</feature>
<dbReference type="OrthoDB" id="3040699at2759"/>
<proteinExistence type="predicted"/>
<feature type="region of interest" description="Disordered" evidence="1">
    <location>
        <begin position="73"/>
        <end position="92"/>
    </location>
</feature>
<feature type="region of interest" description="Disordered" evidence="1">
    <location>
        <begin position="170"/>
        <end position="191"/>
    </location>
</feature>
<comment type="caution">
    <text evidence="2">The sequence shown here is derived from an EMBL/GenBank/DDBJ whole genome shotgun (WGS) entry which is preliminary data.</text>
</comment>
<evidence type="ECO:0000256" key="1">
    <source>
        <dbReference type="SAM" id="MobiDB-lite"/>
    </source>
</evidence>
<sequence length="723" mass="79557">MSLRRAVGADVNPKAPFHISTYISHPMIGPYSRLLKAVYPYKHLFIEEDLQEQLRSLFNTIITPNPLSVTLPSSGSTILSRPHSASLDRPRHVTTMQPSSSSLASALEMNPTFALPHTVQSSSLLHPSTQAQVSNVAPEPTRNQTEGLVGTLPPTNKLILHPQVPGLNLQSESPMNPTHESPAPPNPTLPAIVPDTIQSSIKSKKKRKRILPSDLLAKDIEELNRKRSLQQELRIPVKEEPMEATYLLGNNSTSAIIPEHPEKSKEVKPLMAHFPEDELATTNDKCPETSLSNEVPLVFIQEVPDSSSQSGPQPVDCVESDHSRTPTTLSIEALDVMSDHMVLDQPETLSNLEAKFPTSNQSLRVLRAHLNGIDTAAPVSNDQTIAPIISDGVDVNMVGCPTTCEQEIHVLPSSSRIGDIQIPDNIANSENCGVGHVDELPTSIGMEISGGPSIATENPMPPDSTKKSIGRFINNCSQVITTPPAPADPAPTAPPLLNPNSREASVNTVGQLISPAIVNPTPELVAQIQWSEAQIHSDVFGSEMRILAFQRGLQSESKVTIRFEIPQEQYPAIQLWSNRRQLDSTTYLRQSLCLSLGCYSKDLSEGVNSLADLSALPSHWPQAGELFMSIPYNGKRNYFSLSPPFQVTLNGLVDVSKFLQPGSNFVELTQRSDMRDYVFILRAHYPTQSQLEEFTQRQKKNQDWQDWLHHVCRPLDVPIPTFS</sequence>
<reference evidence="2" key="1">
    <citation type="submission" date="2020-11" db="EMBL/GenBank/DDBJ databases">
        <authorList>
            <consortium name="DOE Joint Genome Institute"/>
            <person name="Ahrendt S."/>
            <person name="Riley R."/>
            <person name="Andreopoulos W."/>
            <person name="Labutti K."/>
            <person name="Pangilinan J."/>
            <person name="Ruiz-Duenas F.J."/>
            <person name="Barrasa J.M."/>
            <person name="Sanchez-Garcia M."/>
            <person name="Camarero S."/>
            <person name="Miyauchi S."/>
            <person name="Serrano A."/>
            <person name="Linde D."/>
            <person name="Babiker R."/>
            <person name="Drula E."/>
            <person name="Ayuso-Fernandez I."/>
            <person name="Pacheco R."/>
            <person name="Padilla G."/>
            <person name="Ferreira P."/>
            <person name="Barriuso J."/>
            <person name="Kellner H."/>
            <person name="Castanera R."/>
            <person name="Alfaro M."/>
            <person name="Ramirez L."/>
            <person name="Pisabarro A.G."/>
            <person name="Kuo A."/>
            <person name="Tritt A."/>
            <person name="Lipzen A."/>
            <person name="He G."/>
            <person name="Yan M."/>
            <person name="Ng V."/>
            <person name="Cullen D."/>
            <person name="Martin F."/>
            <person name="Rosso M.-N."/>
            <person name="Henrissat B."/>
            <person name="Hibbett D."/>
            <person name="Martinez A.T."/>
            <person name="Grigoriev I.V."/>
        </authorList>
    </citation>
    <scope>NUCLEOTIDE SEQUENCE</scope>
    <source>
        <strain evidence="2">CBS 247.69</strain>
    </source>
</reference>
<organism evidence="2 3">
    <name type="scientific">Collybia nuda</name>
    <dbReference type="NCBI Taxonomy" id="64659"/>
    <lineage>
        <taxon>Eukaryota</taxon>
        <taxon>Fungi</taxon>
        <taxon>Dikarya</taxon>
        <taxon>Basidiomycota</taxon>
        <taxon>Agaricomycotina</taxon>
        <taxon>Agaricomycetes</taxon>
        <taxon>Agaricomycetidae</taxon>
        <taxon>Agaricales</taxon>
        <taxon>Tricholomatineae</taxon>
        <taxon>Clitocybaceae</taxon>
        <taxon>Collybia</taxon>
    </lineage>
</organism>
<evidence type="ECO:0000313" key="3">
    <source>
        <dbReference type="Proteomes" id="UP000807353"/>
    </source>
</evidence>
<protein>
    <submittedName>
        <fullName evidence="2">Uncharacterized protein</fullName>
    </submittedName>
</protein>
<dbReference type="Proteomes" id="UP000807353">
    <property type="component" value="Unassembled WGS sequence"/>
</dbReference>
<feature type="compositionally biased region" description="Polar residues" evidence="1">
    <location>
        <begin position="170"/>
        <end position="179"/>
    </location>
</feature>
<dbReference type="AlphaFoldDB" id="A0A9P5Y0Z1"/>
<keyword evidence="3" id="KW-1185">Reference proteome</keyword>
<gene>
    <name evidence="2" type="ORF">BDZ94DRAFT_1224881</name>
</gene>
<accession>A0A9P5Y0Z1</accession>
<dbReference type="EMBL" id="MU150318">
    <property type="protein sequence ID" value="KAF9459356.1"/>
    <property type="molecule type" value="Genomic_DNA"/>
</dbReference>
<evidence type="ECO:0000313" key="2">
    <source>
        <dbReference type="EMBL" id="KAF9459356.1"/>
    </source>
</evidence>